<feature type="domain" description="N-acetyltransferase" evidence="1">
    <location>
        <begin position="1"/>
        <end position="143"/>
    </location>
</feature>
<dbReference type="STRING" id="2756.BFR44_00435"/>
<dbReference type="OrthoDB" id="9796171at2"/>
<dbReference type="Pfam" id="PF13673">
    <property type="entry name" value="Acetyltransf_10"/>
    <property type="match status" value="1"/>
</dbReference>
<dbReference type="Proteomes" id="UP000243591">
    <property type="component" value="Chromosome"/>
</dbReference>
<evidence type="ECO:0000313" key="3">
    <source>
        <dbReference type="Proteomes" id="UP000243591"/>
    </source>
</evidence>
<dbReference type="InterPro" id="IPR000182">
    <property type="entry name" value="GNAT_dom"/>
</dbReference>
<accession>A0A1D2LJC6</accession>
<dbReference type="SUPFAM" id="SSF55729">
    <property type="entry name" value="Acyl-CoA N-acyltransferases (Nat)"/>
    <property type="match status" value="1"/>
</dbReference>
<dbReference type="InterPro" id="IPR016181">
    <property type="entry name" value="Acyl_CoA_acyltransferase"/>
</dbReference>
<name>A0A1D2LJC6_BROTH</name>
<protein>
    <submittedName>
        <fullName evidence="2">GNAT family N-acetyltransferase</fullName>
    </submittedName>
</protein>
<dbReference type="PANTHER" id="PTHR13355:SF9">
    <property type="entry name" value="ACETYLTRANSFERASE BSU40680-RELATED"/>
    <property type="match status" value="1"/>
</dbReference>
<proteinExistence type="predicted"/>
<dbReference type="EMBL" id="CP023483">
    <property type="protein sequence ID" value="ATF25530.1"/>
    <property type="molecule type" value="Genomic_DNA"/>
</dbReference>
<evidence type="ECO:0000259" key="1">
    <source>
        <dbReference type="PROSITE" id="PS51186"/>
    </source>
</evidence>
<keyword evidence="2" id="KW-0808">Transferase</keyword>
<sequence>MHFIQVTTKEQLQEAFKIRFTVFVDEQGVDAAHELDDFDSLGSTAIHLILVDNEKTIGAARLRFINDCAKMERICVLAEYRKGGVGRLIMTGLENIARDKQMTFAKLHGQTQAEGFYNKLGYEKSSDIFFEEGIPHIEMKKTL</sequence>
<dbReference type="Gene3D" id="3.40.630.30">
    <property type="match status" value="1"/>
</dbReference>
<dbReference type="AlphaFoldDB" id="A0A1D2LJC6"/>
<dbReference type="CDD" id="cd04301">
    <property type="entry name" value="NAT_SF"/>
    <property type="match status" value="1"/>
</dbReference>
<gene>
    <name evidence="2" type="ORF">CNY62_03445</name>
</gene>
<organism evidence="2 3">
    <name type="scientific">Brochothrix thermosphacta</name>
    <name type="common">Microbacterium thermosphactum</name>
    <dbReference type="NCBI Taxonomy" id="2756"/>
    <lineage>
        <taxon>Bacteria</taxon>
        <taxon>Bacillati</taxon>
        <taxon>Bacillota</taxon>
        <taxon>Bacilli</taxon>
        <taxon>Bacillales</taxon>
        <taxon>Listeriaceae</taxon>
        <taxon>Brochothrix</taxon>
    </lineage>
</organism>
<dbReference type="PANTHER" id="PTHR13355">
    <property type="entry name" value="GLUCOSAMINE 6-PHOSPHATE N-ACETYLTRANSFERASE"/>
    <property type="match status" value="1"/>
</dbReference>
<dbReference type="PROSITE" id="PS51186">
    <property type="entry name" value="GNAT"/>
    <property type="match status" value="1"/>
</dbReference>
<keyword evidence="3" id="KW-1185">Reference proteome</keyword>
<dbReference type="KEGG" id="bths:CNY62_03445"/>
<evidence type="ECO:0000313" key="2">
    <source>
        <dbReference type="EMBL" id="ATF25530.1"/>
    </source>
</evidence>
<dbReference type="RefSeq" id="WP_069126516.1">
    <property type="nucleotide sequence ID" value="NZ_CP023483.1"/>
</dbReference>
<dbReference type="GO" id="GO:0004343">
    <property type="term" value="F:glucosamine 6-phosphate N-acetyltransferase activity"/>
    <property type="evidence" value="ECO:0007669"/>
    <property type="project" value="TreeGrafter"/>
</dbReference>
<dbReference type="InterPro" id="IPR039143">
    <property type="entry name" value="GNPNAT1-like"/>
</dbReference>
<reference evidence="2 3" key="1">
    <citation type="submission" date="2017-09" db="EMBL/GenBank/DDBJ databases">
        <title>Complete Genome Sequences of Two Strains of the Meat Spoilage Bacterium Brochothrix thermosphacta Isolated from Ground Chicken.</title>
        <authorList>
            <person name="Paoli G.C."/>
            <person name="Wijey C."/>
            <person name="Chen C.-Y."/>
            <person name="Nguyen L."/>
            <person name="Yan X."/>
            <person name="Irwin P.L."/>
        </authorList>
    </citation>
    <scope>NUCLEOTIDE SEQUENCE [LARGE SCALE GENOMIC DNA]</scope>
    <source>
        <strain evidence="2 3">BI</strain>
    </source>
</reference>